<keyword evidence="2" id="KW-1185">Reference proteome</keyword>
<accession>A0A2Z5G460</accession>
<evidence type="ECO:0000313" key="1">
    <source>
        <dbReference type="EMBL" id="AXC13594.1"/>
    </source>
</evidence>
<dbReference type="InterPro" id="IPR012334">
    <property type="entry name" value="Pectin_lyas_fold"/>
</dbReference>
<dbReference type="KEGG" id="abas:ACPOL_4319"/>
<evidence type="ECO:0000313" key="2">
    <source>
        <dbReference type="Proteomes" id="UP000253606"/>
    </source>
</evidence>
<dbReference type="Proteomes" id="UP000253606">
    <property type="component" value="Chromosome"/>
</dbReference>
<dbReference type="InterPro" id="IPR011050">
    <property type="entry name" value="Pectin_lyase_fold/virulence"/>
</dbReference>
<gene>
    <name evidence="1" type="ORF">ACPOL_4319</name>
</gene>
<dbReference type="EMBL" id="CP030840">
    <property type="protein sequence ID" value="AXC13594.1"/>
    <property type="molecule type" value="Genomic_DNA"/>
</dbReference>
<protein>
    <submittedName>
        <fullName evidence="1">Putative autotransporter protein</fullName>
    </submittedName>
</protein>
<dbReference type="SUPFAM" id="SSF51126">
    <property type="entry name" value="Pectin lyase-like"/>
    <property type="match status" value="1"/>
</dbReference>
<proteinExistence type="predicted"/>
<reference evidence="1 2" key="1">
    <citation type="journal article" date="2018" name="Front. Microbiol.">
        <title>Hydrolytic Capabilities as a Key to Environmental Success: Chitinolytic and Cellulolytic Acidobacteria From Acidic Sub-arctic Soils and Boreal Peatlands.</title>
        <authorList>
            <person name="Belova S.E."/>
            <person name="Ravin N.V."/>
            <person name="Pankratov T.A."/>
            <person name="Rakitin A.L."/>
            <person name="Ivanova A.A."/>
            <person name="Beletsky A.V."/>
            <person name="Mardanov A.V."/>
            <person name="Sinninghe Damste J.S."/>
            <person name="Dedysh S.N."/>
        </authorList>
    </citation>
    <scope>NUCLEOTIDE SEQUENCE [LARGE SCALE GENOMIC DNA]</scope>
    <source>
        <strain evidence="1 2">SBC82</strain>
    </source>
</reference>
<organism evidence="1 2">
    <name type="scientific">Acidisarcina polymorpha</name>
    <dbReference type="NCBI Taxonomy" id="2211140"/>
    <lineage>
        <taxon>Bacteria</taxon>
        <taxon>Pseudomonadati</taxon>
        <taxon>Acidobacteriota</taxon>
        <taxon>Terriglobia</taxon>
        <taxon>Terriglobales</taxon>
        <taxon>Acidobacteriaceae</taxon>
        <taxon>Acidisarcina</taxon>
    </lineage>
</organism>
<sequence length="1718" mass="175893">MTMSKAFHQIATRLHASRRGLQNLAGSILQISLTAILPLAMGLVATAQAPATTAIHDVIYRADGSPAAGTLIVSWPGFTTATNVAIGAGSITVPIGANGAVSFSLAANALALPGGTYYTAVYHLSDGTVNKEYWVVPAATSVTLSEIRSQLVPATVAIQAVSKQYVDAAVSAITGSYLSATGGTMLGPLLLSSDPTSAQQAADKHYVDDSVGSLLPLSGGSLTGPLTLAADPTGALQAATKEYVDTSSGSAGGALTAANAAQAAANAAQATANAALPLNKVGVAGGVAALDGTARVGATNMPTAFAASVNTEIYAGSPQFGALCNWNGTTGADDTAAFQGAIAAATNAATAKTFQQGTQTVLVPTGTCKVSGELRIPSNVTLKGISKEGSILQQTSATANAITVTRCTNGIGGVGGPFVDCEGGIFDLTIEGNGHTSTGTLVEIDNVVSYRLQNLRLYNGGGRGLQLNGGTERLESHDLTIMLTRWPLVISNTSNESYFYNTKVLYPGQSADGYCYNVNCVNGVYPAAGAIAPDPHAAIYNYQGVNVGFYGGSIKSLQMMSGFKTFNSEETSVDHFYFELGFVNPGVIAGGIGDWTATTASMSATALSFPVQSTAWMPQFYTSPSDVPSTLPAYLAYTILPPDFLFGSTSGSVLGNGITRGTYEVVEVAGFAGDGKLYLGTNGRGASGTTAIAWPAGALIEARGTGIRSFKLTNSHVNAQDAFSVLGAPGANLTRNCDDSGVNTCAEIIGGYVPDGRWVQQRGSAGDSTTGPAVDMVLSNVSMFTGGVAGQGMLAAHSNLILELSGVNAGISPGEGYSVPSGASLVNVTGGSLVSVPTYANGSQALLTLVDDANQRTVGNISGIYKQTAAVYDGNGHNSIGEQIANENDMMDMPYWAAPGVPVLTAGGSVPAGSYSVRAAYTYAGGAGIVSPSVMAAVSAGQQMTVASPPADAAGLATGWNIYVGTSGNENLQNSTPLAIGSAFTLSTAPTTNLGILPLGCSAFCHPLYRFQFLGGPNYTGASAGIGFHKWNPQTSAWQTQFSVNGNGNLSTAGSGSFALGVSVSGGSTVTGGSTTDSLTATGNVSAAGSISSTTLTAATVTAGQINKVFYADGYPAAGCTVGSTVYTTELDCAAATADAWIAANNAGAKLVLGPGIYATCSGLILPSLNGYFGSLSIQGASQEQTIISQTCTIANAVIYHADAINGNLSRLLLRDFRVNANQKAPSCMDIFGVNESKIENINCSGAGGSDHFMKIGDTPANGSNGQVYQTPVSNVYITGNPLPSFATVTANVVGGSVTSYTVTSGGSNYGSTNQVYLLGYGYSKNPCQVMPTATVTVVGGVVTAVTPVTTGSNCSGAITVMISSLPAAAYGIVFGNFTDNTLYDVATGGVGTTAAIEVLEGDNVFYHFHPNGSPVGVSDYGNAYYGTECDSMYEYCFDVEGGTGIFGTTFTWNNATAYPLSAGYYISPNAFNAKIIGSMQCLTNVPSGYVQFWNQYGPVTSALPSGVTVVADRACSGTSQTLFGEPVYLNATNRASSTNNYFSQPLYFSDSFWNNIAPVNDPWQVVVGGTPSGTPTFENLNFYAPVGFYSTFQPSFKLSYNTSATSSLNYNSPGWDLNATYWDGTQSQSSDWIVKQSLGSGSSPISTLTFTPTKTGATALQAQVVVPSLQIVPGTAIQPACNATNRSLHWYVQGTPDHEQVCVQTATAGTYAWVQAF</sequence>
<dbReference type="OrthoDB" id="123516at2"/>
<dbReference type="Gene3D" id="2.160.20.10">
    <property type="entry name" value="Single-stranded right-handed beta-helix, Pectin lyase-like"/>
    <property type="match status" value="1"/>
</dbReference>
<name>A0A2Z5G460_9BACT</name>